<feature type="region of interest" description="Disordered" evidence="1">
    <location>
        <begin position="414"/>
        <end position="433"/>
    </location>
</feature>
<dbReference type="EMBL" id="JBBKZS010000047">
    <property type="protein sequence ID" value="MEJ8859982.1"/>
    <property type="molecule type" value="Genomic_DNA"/>
</dbReference>
<keyword evidence="3" id="KW-1185">Reference proteome</keyword>
<protein>
    <submittedName>
        <fullName evidence="2">Hemagglutinin repeat-containing protein</fullName>
    </submittedName>
</protein>
<feature type="compositionally biased region" description="Polar residues" evidence="1">
    <location>
        <begin position="414"/>
        <end position="430"/>
    </location>
</feature>
<dbReference type="Proteomes" id="UP001367030">
    <property type="component" value="Unassembled WGS sequence"/>
</dbReference>
<organism evidence="2 3">
    <name type="scientific">Variovorax robiniae</name>
    <dbReference type="NCBI Taxonomy" id="1836199"/>
    <lineage>
        <taxon>Bacteria</taxon>
        <taxon>Pseudomonadati</taxon>
        <taxon>Pseudomonadota</taxon>
        <taxon>Betaproteobacteria</taxon>
        <taxon>Burkholderiales</taxon>
        <taxon>Comamonadaceae</taxon>
        <taxon>Variovorax</taxon>
    </lineage>
</organism>
<feature type="region of interest" description="Disordered" evidence="1">
    <location>
        <begin position="866"/>
        <end position="931"/>
    </location>
</feature>
<feature type="compositionally biased region" description="Low complexity" evidence="1">
    <location>
        <begin position="361"/>
        <end position="371"/>
    </location>
</feature>
<proteinExistence type="predicted"/>
<evidence type="ECO:0000313" key="2">
    <source>
        <dbReference type="EMBL" id="MEJ8859982.1"/>
    </source>
</evidence>
<dbReference type="InterPro" id="IPR025157">
    <property type="entry name" value="Hemagglutinin_rpt"/>
</dbReference>
<sequence>MTLPEGTTQQVLVPQLYVRVRPGDIDGSGALLSADTIRINSQGKGDLTNTGTIAGRSLVDIKADTINNLGGRISGGNVALDAKADLNNIGGSISADNAAVLKAGRDINIQSTTQSPGPGATNLDRVAGVYVNNPGGVLVAMAGRDMNLTGAEMTSAGALAIDAKRDINLRTVTTSSATTVMGEHVLGGAAQTREIGSVTQGNGDVQLTATRDINIRASGVQSTDGALLAIAGNDINITAGRATTDLALGTVDTSKSLLKKTTTSTFDSSRTSEVLSSSLSGKTVDLVAGRDLNSQAAHLRSDEGMNLTAVRDINLTTADQTSATAHARQSETKATGLANHIGMSMGPDQPTGAAMMGGKGSTETSTRSTSEAIGTTVSAGSLSTLSGRDTTLQGATVVAEGNVRMEATRNLTIESAQNSSTESGSQSNRETGMVGTWYNPAVGHVKGFEAGNASSTTQASSQVASLQGNVDLIAGENYRQTASSVLAAGNAGPLAGGDVNIRAKNVLINEAVNTEQSMRVGRSDSSILGGSAHFAGISTDTIQGAVSTVRQMGDTKDDRMQALGAANLAMGGKQVYDAAQSIASGNLSYGVSVNLSRNTSQSSSVTTGSQAVGSGVVGANDVTIVATGAGEDSNIRAVGSTITAGNKVKLVADNDVTLEAGRNSSVTAGKNSSHGENVGVTFGAGAQNGFSIQLGVTSGKGRDNQNDTSYNATHVSGGKEVEIVSGGDLTLKGAVVDGQKVKADVGGNLAIESLQDVSVGSSKQSSAGLNLSLCIPPICYGAVVTAGASASGAKADGVFISPAEQSGIKAGDGGFNVKVAGNTDLKGAVIESTQAALDDGKNSFKTGGTLTMTDLQNVSKSSGSSYSVSGSVSAGQSTAPDATTGATKPIEWSGSNSKPAGSAGVGSYSDNNQNSVTESGISGIAGDQGVRTGDATSSGTLVKDWNTQAIVKDVKASADITANFVSAYGPIAAKAATDWLNRMATPSIGESTPNAGDSTPIASHILRSDRQMRDGFTQLQSEPNLTTEERVFLSDFESIYANLGSLQAAIREAGTDPQALQDRLALPTDSIVGDNGQEGMQRPVMLLLPAPVQGVATGAGMSMAEALRRGGIAYDPETNTYTSASGGVMSNEALARRLEAISNPVFQNFGEIVRKAASYAGTTLLPGGKLITPPIFESGSTISPIGENKRDSTTSTPIAPALGPSNTGGSQIIDTPNTITSDGYGAGTKPAINPIAMSVDPRLPIPRPKIGANGIPIESNGKHTPGMPGYYTDAGTEPRNSLEICNHSVPTRGDPSVRLAVDAQGNVHRFFDDNTGVFHWSGSTGDDRAPLSIDKLRQAGYSRDLRNLGVK</sequence>
<dbReference type="Pfam" id="PF13332">
    <property type="entry name" value="Fil_haemagg_2"/>
    <property type="match status" value="4"/>
</dbReference>
<comment type="caution">
    <text evidence="2">The sequence shown here is derived from an EMBL/GenBank/DDBJ whole genome shotgun (WGS) entry which is preliminary data.</text>
</comment>
<reference evidence="2 3" key="1">
    <citation type="submission" date="2024-03" db="EMBL/GenBank/DDBJ databases">
        <title>Novel species of the genus Variovorax.</title>
        <authorList>
            <person name="Liu Q."/>
            <person name="Xin Y.-H."/>
        </authorList>
    </citation>
    <scope>NUCLEOTIDE SEQUENCE [LARGE SCALE GENOMIC DNA]</scope>
    <source>
        <strain evidence="2 3">KACC 18901</strain>
    </source>
</reference>
<feature type="region of interest" description="Disordered" evidence="1">
    <location>
        <begin position="344"/>
        <end position="371"/>
    </location>
</feature>
<name>A0ABU8XJD8_9BURK</name>
<feature type="compositionally biased region" description="Low complexity" evidence="1">
    <location>
        <begin position="866"/>
        <end position="877"/>
    </location>
</feature>
<dbReference type="RefSeq" id="WP_340340014.1">
    <property type="nucleotide sequence ID" value="NZ_JBBKZS010000047.1"/>
</dbReference>
<evidence type="ECO:0000313" key="3">
    <source>
        <dbReference type="Proteomes" id="UP001367030"/>
    </source>
</evidence>
<accession>A0ABU8XJD8</accession>
<evidence type="ECO:0000256" key="1">
    <source>
        <dbReference type="SAM" id="MobiDB-lite"/>
    </source>
</evidence>
<feature type="compositionally biased region" description="Polar residues" evidence="1">
    <location>
        <begin position="908"/>
        <end position="920"/>
    </location>
</feature>
<gene>
    <name evidence="2" type="ORF">WKW79_35920</name>
</gene>
<feature type="region of interest" description="Disordered" evidence="1">
    <location>
        <begin position="1181"/>
        <end position="1211"/>
    </location>
</feature>